<evidence type="ECO:0000259" key="2">
    <source>
        <dbReference type="PROSITE" id="PS50181"/>
    </source>
</evidence>
<gene>
    <name evidence="3" type="ORF">Sste5346_003815</name>
</gene>
<dbReference type="SUPFAM" id="SSF56112">
    <property type="entry name" value="Protein kinase-like (PK-like)"/>
    <property type="match status" value="1"/>
</dbReference>
<protein>
    <recommendedName>
        <fullName evidence="2">F-box domain-containing protein</fullName>
    </recommendedName>
</protein>
<sequence length="306" mass="33950">MDDLTLDDIGLEMHCPLDDGHLTLPTAAEPERPQKRQKRVRQGHDHNDTASSLSPSRGSDSALERLPLEISSMIFLQLDIPTIVSTRRVSRHIMASIDALHPYRRIRIHCPDVLRAAVGLSARSFDLATLYKTLRSWNCDQCGTACNGSEIKGSNDKGRLASYLYMVTCTRVCYDCFVYARYYEGETFAYQWLQGTGMSPKFLSHVTEDGRIIGFAIEYIEGARTAGPEDFPACQKALAKLHALGIRHGDINRHNFLIRESDGTAVLIDFEAAHKPATAEELKAEAELLKSKLEDESGLGGPGRSV</sequence>
<evidence type="ECO:0000313" key="4">
    <source>
        <dbReference type="Proteomes" id="UP001583186"/>
    </source>
</evidence>
<dbReference type="EMBL" id="JAWCUI010000017">
    <property type="protein sequence ID" value="KAL1897963.1"/>
    <property type="molecule type" value="Genomic_DNA"/>
</dbReference>
<dbReference type="Proteomes" id="UP001583186">
    <property type="component" value="Unassembled WGS sequence"/>
</dbReference>
<dbReference type="InterPro" id="IPR036047">
    <property type="entry name" value="F-box-like_dom_sf"/>
</dbReference>
<feature type="region of interest" description="Disordered" evidence="1">
    <location>
        <begin position="20"/>
        <end position="60"/>
    </location>
</feature>
<feature type="compositionally biased region" description="Polar residues" evidence="1">
    <location>
        <begin position="49"/>
        <end position="59"/>
    </location>
</feature>
<dbReference type="SUPFAM" id="SSF81383">
    <property type="entry name" value="F-box domain"/>
    <property type="match status" value="1"/>
</dbReference>
<feature type="domain" description="F-box" evidence="2">
    <location>
        <begin position="60"/>
        <end position="106"/>
    </location>
</feature>
<dbReference type="PANTHER" id="PTHR37171:SF1">
    <property type="entry name" value="SERINE_THREONINE-PROTEIN KINASE YRZF-RELATED"/>
    <property type="match status" value="1"/>
</dbReference>
<dbReference type="InterPro" id="IPR011009">
    <property type="entry name" value="Kinase-like_dom_sf"/>
</dbReference>
<reference evidence="3 4" key="1">
    <citation type="journal article" date="2024" name="IMA Fungus">
        <title>IMA Genome - F19 : A genome assembly and annotation guide to empower mycologists, including annotated draft genome sequences of Ceratocystis pirilliformis, Diaporthe australafricana, Fusarium ophioides, Paecilomyces lecythidis, and Sporothrix stenoceras.</title>
        <authorList>
            <person name="Aylward J."/>
            <person name="Wilson A.M."/>
            <person name="Visagie C.M."/>
            <person name="Spraker J."/>
            <person name="Barnes I."/>
            <person name="Buitendag C."/>
            <person name="Ceriani C."/>
            <person name="Del Mar Angel L."/>
            <person name="du Plessis D."/>
            <person name="Fuchs T."/>
            <person name="Gasser K."/>
            <person name="Kramer D."/>
            <person name="Li W."/>
            <person name="Munsamy K."/>
            <person name="Piso A."/>
            <person name="Price J.L."/>
            <person name="Sonnekus B."/>
            <person name="Thomas C."/>
            <person name="van der Nest A."/>
            <person name="van Dijk A."/>
            <person name="van Heerden A."/>
            <person name="van Vuuren N."/>
            <person name="Yilmaz N."/>
            <person name="Duong T.A."/>
            <person name="van der Merwe N.A."/>
            <person name="Wingfield M.J."/>
            <person name="Wingfield B.D."/>
        </authorList>
    </citation>
    <scope>NUCLEOTIDE SEQUENCE [LARGE SCALE GENOMIC DNA]</scope>
    <source>
        <strain evidence="3 4">CMW 5346</strain>
    </source>
</reference>
<dbReference type="Pfam" id="PF00646">
    <property type="entry name" value="F-box"/>
    <property type="match status" value="1"/>
</dbReference>
<dbReference type="PANTHER" id="PTHR37171">
    <property type="entry name" value="SERINE/THREONINE-PROTEIN KINASE YRZF-RELATED"/>
    <property type="match status" value="1"/>
</dbReference>
<dbReference type="InterPro" id="IPR052396">
    <property type="entry name" value="Meiotic_Drive_Suppr_Kinase"/>
</dbReference>
<dbReference type="PROSITE" id="PS50181">
    <property type="entry name" value="FBOX"/>
    <property type="match status" value="1"/>
</dbReference>
<dbReference type="Gene3D" id="1.10.510.10">
    <property type="entry name" value="Transferase(Phosphotransferase) domain 1"/>
    <property type="match status" value="1"/>
</dbReference>
<evidence type="ECO:0000313" key="3">
    <source>
        <dbReference type="EMBL" id="KAL1897963.1"/>
    </source>
</evidence>
<name>A0ABR3ZBG1_9PEZI</name>
<dbReference type="InterPro" id="IPR001810">
    <property type="entry name" value="F-box_dom"/>
</dbReference>
<accession>A0ABR3ZBG1</accession>
<evidence type="ECO:0000256" key="1">
    <source>
        <dbReference type="SAM" id="MobiDB-lite"/>
    </source>
</evidence>
<dbReference type="SMART" id="SM00256">
    <property type="entry name" value="FBOX"/>
    <property type="match status" value="1"/>
</dbReference>
<proteinExistence type="predicted"/>
<keyword evidence="4" id="KW-1185">Reference proteome</keyword>
<organism evidence="3 4">
    <name type="scientific">Sporothrix stenoceras</name>
    <dbReference type="NCBI Taxonomy" id="5173"/>
    <lineage>
        <taxon>Eukaryota</taxon>
        <taxon>Fungi</taxon>
        <taxon>Dikarya</taxon>
        <taxon>Ascomycota</taxon>
        <taxon>Pezizomycotina</taxon>
        <taxon>Sordariomycetes</taxon>
        <taxon>Sordariomycetidae</taxon>
        <taxon>Ophiostomatales</taxon>
        <taxon>Ophiostomataceae</taxon>
        <taxon>Sporothrix</taxon>
    </lineage>
</organism>
<comment type="caution">
    <text evidence="3">The sequence shown here is derived from an EMBL/GenBank/DDBJ whole genome shotgun (WGS) entry which is preliminary data.</text>
</comment>
<dbReference type="Pfam" id="PF06293">
    <property type="entry name" value="Kdo"/>
    <property type="match status" value="1"/>
</dbReference>